<dbReference type="Proteomes" id="UP000814140">
    <property type="component" value="Unassembled WGS sequence"/>
</dbReference>
<evidence type="ECO:0000313" key="2">
    <source>
        <dbReference type="Proteomes" id="UP000814140"/>
    </source>
</evidence>
<organism evidence="1 2">
    <name type="scientific">Artomyces pyxidatus</name>
    <dbReference type="NCBI Taxonomy" id="48021"/>
    <lineage>
        <taxon>Eukaryota</taxon>
        <taxon>Fungi</taxon>
        <taxon>Dikarya</taxon>
        <taxon>Basidiomycota</taxon>
        <taxon>Agaricomycotina</taxon>
        <taxon>Agaricomycetes</taxon>
        <taxon>Russulales</taxon>
        <taxon>Auriscalpiaceae</taxon>
        <taxon>Artomyces</taxon>
    </lineage>
</organism>
<proteinExistence type="predicted"/>
<protein>
    <submittedName>
        <fullName evidence="1">Uncharacterized protein</fullName>
    </submittedName>
</protein>
<sequence>MSFAAPKSQSRPSRRPSSLPSLPPAKPSPASTRALLSVRKQMEEHKRATTFKKENIPPPFKPTRAPATRVGTQRVSAARRAPPPSPKLKPLTPTKPLHHTVPSATAARAGRSPRASPSPPKRSSPPPGSWKAPSHPPVRRTPAARPAAEIHRQLPPRQPLAPITRAKHSAQRAAQPFTPPRPEAAVAAVASPPSDSETSVGGAEDVVAEDGAFFLDCSSPTQAVPTFYRSQAIELFARTPHLQETLALIEHGVPVVPSYLPTPAPAPASPEAEADDDSEPSWMHGPLIGAFRDCESSVDESSSDDVLAETHYGILSDEACVESAIVCLDEDGERPVFEAPAAWVEACARRSSTNTTLSSPSSTSSSLMSSGLSPSPSPSPPPTRLSDKPSTAFAGVQRLWKRVIGGKQPRRWI</sequence>
<reference evidence="1" key="1">
    <citation type="submission" date="2021-03" db="EMBL/GenBank/DDBJ databases">
        <authorList>
            <consortium name="DOE Joint Genome Institute"/>
            <person name="Ahrendt S."/>
            <person name="Looney B.P."/>
            <person name="Miyauchi S."/>
            <person name="Morin E."/>
            <person name="Drula E."/>
            <person name="Courty P.E."/>
            <person name="Chicoki N."/>
            <person name="Fauchery L."/>
            <person name="Kohler A."/>
            <person name="Kuo A."/>
            <person name="Labutti K."/>
            <person name="Pangilinan J."/>
            <person name="Lipzen A."/>
            <person name="Riley R."/>
            <person name="Andreopoulos W."/>
            <person name="He G."/>
            <person name="Johnson J."/>
            <person name="Barry K.W."/>
            <person name="Grigoriev I.V."/>
            <person name="Nagy L."/>
            <person name="Hibbett D."/>
            <person name="Henrissat B."/>
            <person name="Matheny P.B."/>
            <person name="Labbe J."/>
            <person name="Martin F."/>
        </authorList>
    </citation>
    <scope>NUCLEOTIDE SEQUENCE</scope>
    <source>
        <strain evidence="1">HHB10654</strain>
    </source>
</reference>
<accession>A0ACB8SLX8</accession>
<keyword evidence="2" id="KW-1185">Reference proteome</keyword>
<evidence type="ECO:0000313" key="1">
    <source>
        <dbReference type="EMBL" id="KAI0057227.1"/>
    </source>
</evidence>
<reference evidence="1" key="2">
    <citation type="journal article" date="2022" name="New Phytol.">
        <title>Evolutionary transition to the ectomycorrhizal habit in the genomes of a hyperdiverse lineage of mushroom-forming fungi.</title>
        <authorList>
            <person name="Looney B."/>
            <person name="Miyauchi S."/>
            <person name="Morin E."/>
            <person name="Drula E."/>
            <person name="Courty P.E."/>
            <person name="Kohler A."/>
            <person name="Kuo A."/>
            <person name="LaButti K."/>
            <person name="Pangilinan J."/>
            <person name="Lipzen A."/>
            <person name="Riley R."/>
            <person name="Andreopoulos W."/>
            <person name="He G."/>
            <person name="Johnson J."/>
            <person name="Nolan M."/>
            <person name="Tritt A."/>
            <person name="Barry K.W."/>
            <person name="Grigoriev I.V."/>
            <person name="Nagy L.G."/>
            <person name="Hibbett D."/>
            <person name="Henrissat B."/>
            <person name="Matheny P.B."/>
            <person name="Labbe J."/>
            <person name="Martin F.M."/>
        </authorList>
    </citation>
    <scope>NUCLEOTIDE SEQUENCE</scope>
    <source>
        <strain evidence="1">HHB10654</strain>
    </source>
</reference>
<dbReference type="EMBL" id="MU277250">
    <property type="protein sequence ID" value="KAI0057227.1"/>
    <property type="molecule type" value="Genomic_DNA"/>
</dbReference>
<name>A0ACB8SLX8_9AGAM</name>
<gene>
    <name evidence="1" type="ORF">BV25DRAFT_1831377</name>
</gene>
<comment type="caution">
    <text evidence="1">The sequence shown here is derived from an EMBL/GenBank/DDBJ whole genome shotgun (WGS) entry which is preliminary data.</text>
</comment>